<evidence type="ECO:0000313" key="1">
    <source>
        <dbReference type="EMBL" id="CDW21307.1"/>
    </source>
</evidence>
<dbReference type="AlphaFoldDB" id="A0A0K2T6V0"/>
<name>A0A0K2T6V0_LEPSM</name>
<proteinExistence type="predicted"/>
<protein>
    <submittedName>
        <fullName evidence="1">Uncharacterized protein</fullName>
    </submittedName>
</protein>
<sequence>NRETENQNETPDNLKKFLERNNNAHDVSLDQPQSAVTNEERKKVINKGICCNFCDSHAFTE</sequence>
<organism evidence="1">
    <name type="scientific">Lepeophtheirus salmonis</name>
    <name type="common">Salmon louse</name>
    <name type="synonym">Caligus salmonis</name>
    <dbReference type="NCBI Taxonomy" id="72036"/>
    <lineage>
        <taxon>Eukaryota</taxon>
        <taxon>Metazoa</taxon>
        <taxon>Ecdysozoa</taxon>
        <taxon>Arthropoda</taxon>
        <taxon>Crustacea</taxon>
        <taxon>Multicrustacea</taxon>
        <taxon>Hexanauplia</taxon>
        <taxon>Copepoda</taxon>
        <taxon>Siphonostomatoida</taxon>
        <taxon>Caligidae</taxon>
        <taxon>Lepeophtheirus</taxon>
    </lineage>
</organism>
<dbReference type="EMBL" id="HACA01003946">
    <property type="protein sequence ID" value="CDW21307.1"/>
    <property type="molecule type" value="Transcribed_RNA"/>
</dbReference>
<feature type="non-terminal residue" evidence="1">
    <location>
        <position position="1"/>
    </location>
</feature>
<reference evidence="1" key="1">
    <citation type="submission" date="2014-05" db="EMBL/GenBank/DDBJ databases">
        <authorList>
            <person name="Chronopoulou M."/>
        </authorList>
    </citation>
    <scope>NUCLEOTIDE SEQUENCE</scope>
    <source>
        <tissue evidence="1">Whole organism</tissue>
    </source>
</reference>
<accession>A0A0K2T6V0</accession>